<dbReference type="AlphaFoldDB" id="A0AAE0ZAF5"/>
<name>A0AAE0ZAF5_9GAST</name>
<dbReference type="Gene3D" id="1.25.10.10">
    <property type="entry name" value="Leucine-rich Repeat Variant"/>
    <property type="match status" value="2"/>
</dbReference>
<feature type="compositionally biased region" description="Polar residues" evidence="3">
    <location>
        <begin position="619"/>
        <end position="646"/>
    </location>
</feature>
<accession>A0AAE0ZAF5</accession>
<dbReference type="GO" id="GO:0005737">
    <property type="term" value="C:cytoplasm"/>
    <property type="evidence" value="ECO:0007669"/>
    <property type="project" value="TreeGrafter"/>
</dbReference>
<evidence type="ECO:0008006" key="6">
    <source>
        <dbReference type="Google" id="ProtNLM"/>
    </source>
</evidence>
<dbReference type="InterPro" id="IPR011989">
    <property type="entry name" value="ARM-like"/>
</dbReference>
<dbReference type="EMBL" id="JAWDGP010004277">
    <property type="protein sequence ID" value="KAK3765829.1"/>
    <property type="molecule type" value="Genomic_DNA"/>
</dbReference>
<reference evidence="4" key="1">
    <citation type="journal article" date="2023" name="G3 (Bethesda)">
        <title>A reference genome for the long-term kleptoplast-retaining sea slug Elysia crispata morphotype clarki.</title>
        <authorList>
            <person name="Eastman K.E."/>
            <person name="Pendleton A.L."/>
            <person name="Shaikh M.A."/>
            <person name="Suttiyut T."/>
            <person name="Ogas R."/>
            <person name="Tomko P."/>
            <person name="Gavelis G."/>
            <person name="Widhalm J.R."/>
            <person name="Wisecaver J.H."/>
        </authorList>
    </citation>
    <scope>NUCLEOTIDE SEQUENCE</scope>
    <source>
        <strain evidence="4">ECLA1</strain>
    </source>
</reference>
<evidence type="ECO:0000313" key="4">
    <source>
        <dbReference type="EMBL" id="KAK3765829.1"/>
    </source>
</evidence>
<dbReference type="PROSITE" id="PS50077">
    <property type="entry name" value="HEAT_REPEAT"/>
    <property type="match status" value="1"/>
</dbReference>
<dbReference type="InterPro" id="IPR051023">
    <property type="entry name" value="PP2A_Regulatory_Subunit_A"/>
</dbReference>
<dbReference type="InterPro" id="IPR021133">
    <property type="entry name" value="HEAT_type_2"/>
</dbReference>
<evidence type="ECO:0000256" key="2">
    <source>
        <dbReference type="PROSITE-ProRule" id="PRU00103"/>
    </source>
</evidence>
<feature type="compositionally biased region" description="Polar residues" evidence="3">
    <location>
        <begin position="471"/>
        <end position="484"/>
    </location>
</feature>
<dbReference type="GO" id="GO:0019888">
    <property type="term" value="F:protein phosphatase regulator activity"/>
    <property type="evidence" value="ECO:0007669"/>
    <property type="project" value="TreeGrafter"/>
</dbReference>
<dbReference type="SUPFAM" id="SSF48371">
    <property type="entry name" value="ARM repeat"/>
    <property type="match status" value="1"/>
</dbReference>
<feature type="region of interest" description="Disordered" evidence="3">
    <location>
        <begin position="465"/>
        <end position="484"/>
    </location>
</feature>
<proteinExistence type="predicted"/>
<protein>
    <recommendedName>
        <fullName evidence="6">Serine/threonine-protein phosphatase 4 regulatory subunit 1</fullName>
    </recommendedName>
</protein>
<sequence>MRFPIRPYPMSQRSNIPGINPLMNPLPLNYMHNHVQSRLEGNAKPVYPPDPEYRFIPSSKPLCPRENGGTTLRGHGDPADRLIASSLLFVACRLDMWNKDLEFYQDDSDENSEDDYGFDGGISEVEDLTPLQRLEKYLDNDNIYNRQMLARGLLDTLRAVCESGDNCVAVLDAMTRLSEDPEPSVRSELMEQVPHVAVYCQENIQSFVDAVPKYILPMVVRYLNDANSQVRKTSQAALLVLLEQELVEKGDIEQQVMQVILELAAPESLDDYRSEAVALMSKMAPLLGKDITDRHFLPRFSEMCTDPLFHVRKVCAANFGEMASVVGVQNSEDILLPKFFFLCEDGVWGVRKACAECFMTVSCACSLEIRRNELANLFVNLLCDQSRWVRMSAFQQLGPFISTFADADRTDLVVSEDGILSFQSRESCNDSESDGTVIHSSLNLYSGDKDFKTEDLSGILQLKSLDPPNMPTESSSDPFNTSNNSQALQNEGMCIDSEDVIEEDEKGRLAFSEENKSAEELRADVWLATLESDDHIKTNEDIGKSNSSLGLEGLNLHDDAQTFACDSSSASNGAINSCNSVQDNKANDRNKKVDEFKGLDDQEAQLSKSSEDSPVPCENMSSTAASGDGKSISNDNNVPSQISQAEAPSGNGAGDKSSVEAVATPVHIHLDNNFNTFQYWRSPLPEVNIDFDIINGQPTNIHVVAKVKDDDNNKVYASEMNVSISDSSSAAPSNDSLVTVSSSSPTSSSDSRSSSLTSSVLSSHAMSDFEKCGVRIHTASVSTVSDAAEETVAHIGSTHVLGQHLGEQHLTIVDGIVQDMSGSSLSFMDDTSSLEFGMDDATLAQQQSIVPQPLLENYLGMVDPSRAQTVDGEITKHCAYNLPAVAYTLGRQNWHCIKNLYETLAQDMQWKVRRTLAFSIHELALIVGEEITHKDLVPVFDGFLKDLDEVRIGVLKHLAEIFKLLRPEVRLQYLAKTQEFMKTDNNKNWRFREELAEQLIQICCLFHCIDVVNHIVPLAMAMLMDKVAQVRLVALRLVSAVLKKTCDDGEKKLLASVCNNIIERFATDYRWLLRQTFAQLCYVILEEDALPPNVFAKNFLPSVLALSSDPVPNVRLSLSKVMAQRIMPLDYFTTQQNPYHEDLVQTQQKLQSDVDKDVRYFSCQQPETDISHDHDMVPV</sequence>
<gene>
    <name evidence="4" type="ORF">RRG08_026297</name>
</gene>
<feature type="repeat" description="HEAT" evidence="2">
    <location>
        <begin position="296"/>
        <end position="333"/>
    </location>
</feature>
<dbReference type="Proteomes" id="UP001283361">
    <property type="component" value="Unassembled WGS sequence"/>
</dbReference>
<organism evidence="4 5">
    <name type="scientific">Elysia crispata</name>
    <name type="common">lettuce slug</name>
    <dbReference type="NCBI Taxonomy" id="231223"/>
    <lineage>
        <taxon>Eukaryota</taxon>
        <taxon>Metazoa</taxon>
        <taxon>Spiralia</taxon>
        <taxon>Lophotrochozoa</taxon>
        <taxon>Mollusca</taxon>
        <taxon>Gastropoda</taxon>
        <taxon>Heterobranchia</taxon>
        <taxon>Euthyneura</taxon>
        <taxon>Panpulmonata</taxon>
        <taxon>Sacoglossa</taxon>
        <taxon>Placobranchoidea</taxon>
        <taxon>Plakobranchidae</taxon>
        <taxon>Elysia</taxon>
    </lineage>
</organism>
<keyword evidence="5" id="KW-1185">Reference proteome</keyword>
<dbReference type="InterPro" id="IPR016024">
    <property type="entry name" value="ARM-type_fold"/>
</dbReference>
<keyword evidence="1" id="KW-0677">Repeat</keyword>
<dbReference type="PANTHER" id="PTHR10648:SF1">
    <property type="entry name" value="SERINE_THREONINE-PROTEIN PHOSPHATASE 4 REGULATORY SUBUNIT 1"/>
    <property type="match status" value="1"/>
</dbReference>
<feature type="region of interest" description="Disordered" evidence="3">
    <location>
        <begin position="723"/>
        <end position="756"/>
    </location>
</feature>
<evidence type="ECO:0000256" key="3">
    <source>
        <dbReference type="SAM" id="MobiDB-lite"/>
    </source>
</evidence>
<evidence type="ECO:0000256" key="1">
    <source>
        <dbReference type="ARBA" id="ARBA00022737"/>
    </source>
</evidence>
<comment type="caution">
    <text evidence="4">The sequence shown here is derived from an EMBL/GenBank/DDBJ whole genome shotgun (WGS) entry which is preliminary data.</text>
</comment>
<dbReference type="PANTHER" id="PTHR10648">
    <property type="entry name" value="SERINE/THREONINE-PROTEIN PHOSPHATASE PP2A 65 KDA REGULATORY SUBUNIT"/>
    <property type="match status" value="1"/>
</dbReference>
<feature type="region of interest" description="Disordered" evidence="3">
    <location>
        <begin position="596"/>
        <end position="657"/>
    </location>
</feature>
<evidence type="ECO:0000313" key="5">
    <source>
        <dbReference type="Proteomes" id="UP001283361"/>
    </source>
</evidence>